<dbReference type="KEGG" id="pter:C2L65_35105"/>
<reference evidence="1 2" key="1">
    <citation type="submission" date="2018-01" db="EMBL/GenBank/DDBJ databases">
        <title>Species boundaries and ecological features among Paraburkholderia terrae DSMZ17804T, P. hospita DSMZ17164T and P. caribensis DSMZ13236T.</title>
        <authorList>
            <person name="Pratama A.A."/>
        </authorList>
    </citation>
    <scope>NUCLEOTIDE SEQUENCE [LARGE SCALE GENOMIC DNA]</scope>
    <source>
        <strain evidence="1 2">DSM 17804</strain>
    </source>
</reference>
<dbReference type="EMBL" id="CP026113">
    <property type="protein sequence ID" value="AUT64855.1"/>
    <property type="molecule type" value="Genomic_DNA"/>
</dbReference>
<gene>
    <name evidence="1" type="ORF">C2L65_35105</name>
</gene>
<sequence length="101" mass="11701">MDKISNLQEMASIFRSLLEMHERKDADAALLLKWLTPLFDDIAKGKVVPPQHFEYGLALGKDSPFYEPDSLYSTPYSDFIATLEDWSSQPWYQDALKRTRT</sequence>
<dbReference type="Proteomes" id="UP000243502">
    <property type="component" value="Chromosome 3"/>
</dbReference>
<protein>
    <submittedName>
        <fullName evidence="1">Uncharacterized protein</fullName>
    </submittedName>
</protein>
<proteinExistence type="predicted"/>
<evidence type="ECO:0000313" key="1">
    <source>
        <dbReference type="EMBL" id="AUT64855.1"/>
    </source>
</evidence>
<evidence type="ECO:0000313" key="2">
    <source>
        <dbReference type="Proteomes" id="UP000243502"/>
    </source>
</evidence>
<name>A0A2I8EZ04_9BURK</name>
<dbReference type="AlphaFoldDB" id="A0A2I8EZ04"/>
<organism evidence="1 2">
    <name type="scientific">Paraburkholderia terrae</name>
    <dbReference type="NCBI Taxonomy" id="311230"/>
    <lineage>
        <taxon>Bacteria</taxon>
        <taxon>Pseudomonadati</taxon>
        <taxon>Pseudomonadota</taxon>
        <taxon>Betaproteobacteria</taxon>
        <taxon>Burkholderiales</taxon>
        <taxon>Burkholderiaceae</taxon>
        <taxon>Paraburkholderia</taxon>
    </lineage>
</organism>
<accession>A0A2I8EZ04</accession>